<evidence type="ECO:0000256" key="1">
    <source>
        <dbReference type="ARBA" id="ARBA00005091"/>
    </source>
</evidence>
<evidence type="ECO:0000313" key="13">
    <source>
        <dbReference type="EMBL" id="OGD71828.1"/>
    </source>
</evidence>
<evidence type="ECO:0000313" key="14">
    <source>
        <dbReference type="Proteomes" id="UP000177390"/>
    </source>
</evidence>
<proteinExistence type="inferred from homology"/>
<dbReference type="GO" id="GO:0000107">
    <property type="term" value="F:imidazoleglycerol-phosphate synthase activity"/>
    <property type="evidence" value="ECO:0007669"/>
    <property type="project" value="InterPro"/>
</dbReference>
<evidence type="ECO:0000256" key="9">
    <source>
        <dbReference type="ARBA" id="ARBA00025475"/>
    </source>
</evidence>
<evidence type="ECO:0000256" key="7">
    <source>
        <dbReference type="ARBA" id="ARBA00023102"/>
    </source>
</evidence>
<keyword evidence="6 12" id="KW-0028">Amino-acid biosynthesis</keyword>
<keyword evidence="8" id="KW-0456">Lyase</keyword>
<comment type="similarity">
    <text evidence="2 12">Belongs to the HisA/HisF family.</text>
</comment>
<accession>A0A1F5EWM9</accession>
<keyword evidence="5" id="KW-0963">Cytoplasm</keyword>
<dbReference type="GO" id="GO:0016833">
    <property type="term" value="F:oxo-acid-lyase activity"/>
    <property type="evidence" value="ECO:0007669"/>
    <property type="project" value="InterPro"/>
</dbReference>
<dbReference type="GO" id="GO:0000105">
    <property type="term" value="P:L-histidine biosynthetic process"/>
    <property type="evidence" value="ECO:0007669"/>
    <property type="project" value="UniProtKB-UniPathway"/>
</dbReference>
<comment type="pathway">
    <text evidence="1">Amino-acid biosynthesis; L-histidine biosynthesis; L-histidine from 5-phospho-alpha-D-ribose 1-diphosphate: step 5/9.</text>
</comment>
<dbReference type="InterPro" id="IPR020021">
    <property type="entry name" value="Glycosyl_amidation-assoc_WbuZ"/>
</dbReference>
<keyword evidence="7 12" id="KW-0368">Histidine biosynthesis</keyword>
<dbReference type="EC" id="4.3.2.10" evidence="4"/>
<dbReference type="Proteomes" id="UP000177390">
    <property type="component" value="Unassembled WGS sequence"/>
</dbReference>
<evidence type="ECO:0000256" key="2">
    <source>
        <dbReference type="ARBA" id="ARBA00009667"/>
    </source>
</evidence>
<dbReference type="InterPro" id="IPR050064">
    <property type="entry name" value="IGPS_HisA/HisF"/>
</dbReference>
<evidence type="ECO:0000256" key="12">
    <source>
        <dbReference type="RuleBase" id="RU003657"/>
    </source>
</evidence>
<dbReference type="InterPro" id="IPR013785">
    <property type="entry name" value="Aldolase_TIM"/>
</dbReference>
<dbReference type="SUPFAM" id="SSF51366">
    <property type="entry name" value="Ribulose-phoshate binding barrel"/>
    <property type="match status" value="1"/>
</dbReference>
<evidence type="ECO:0000256" key="5">
    <source>
        <dbReference type="ARBA" id="ARBA00022490"/>
    </source>
</evidence>
<gene>
    <name evidence="13" type="ORF">A3D09_01545</name>
</gene>
<comment type="function">
    <text evidence="9">IGPS catalyzes the conversion of PRFAR and glutamine to IGP, AICAR and glutamate. The HisF subunit catalyzes the cyclization activity that produces IGP and AICAR from PRFAR using the ammonia provided by the HisH subunit.</text>
</comment>
<dbReference type="Gene3D" id="3.20.20.70">
    <property type="entry name" value="Aldolase class I"/>
    <property type="match status" value="1"/>
</dbReference>
<dbReference type="EMBL" id="MFAH01000015">
    <property type="protein sequence ID" value="OGD71828.1"/>
    <property type="molecule type" value="Genomic_DNA"/>
</dbReference>
<dbReference type="Pfam" id="PF00977">
    <property type="entry name" value="His_biosynth"/>
    <property type="match status" value="1"/>
</dbReference>
<evidence type="ECO:0000256" key="3">
    <source>
        <dbReference type="ARBA" id="ARBA00011152"/>
    </source>
</evidence>
<comment type="caution">
    <text evidence="13">The sequence shown here is derived from an EMBL/GenBank/DDBJ whole genome shotgun (WGS) entry which is preliminary data.</text>
</comment>
<comment type="subunit">
    <text evidence="3">Heterodimer of HisH and HisF.</text>
</comment>
<dbReference type="PANTHER" id="PTHR21235:SF2">
    <property type="entry name" value="IMIDAZOLE GLYCEROL PHOSPHATE SYNTHASE HISHF"/>
    <property type="match status" value="1"/>
</dbReference>
<evidence type="ECO:0000256" key="8">
    <source>
        <dbReference type="ARBA" id="ARBA00023239"/>
    </source>
</evidence>
<evidence type="ECO:0000256" key="4">
    <source>
        <dbReference type="ARBA" id="ARBA00012809"/>
    </source>
</evidence>
<evidence type="ECO:0000256" key="6">
    <source>
        <dbReference type="ARBA" id="ARBA00022605"/>
    </source>
</evidence>
<protein>
    <recommendedName>
        <fullName evidence="4">imidazole glycerol-phosphate synthase</fullName>
        <ecNumber evidence="4">4.3.2.10</ecNumber>
    </recommendedName>
    <alternativeName>
        <fullName evidence="10">IGP synthase cyclase subunit</fullName>
    </alternativeName>
</protein>
<comment type="catalytic activity">
    <reaction evidence="11">
        <text>5-[(5-phospho-1-deoxy-D-ribulos-1-ylimino)methylamino]-1-(5-phospho-beta-D-ribosyl)imidazole-4-carboxamide + L-glutamine = D-erythro-1-(imidazol-4-yl)glycerol 3-phosphate + 5-amino-1-(5-phospho-beta-D-ribosyl)imidazole-4-carboxamide + L-glutamate + H(+)</text>
        <dbReference type="Rhea" id="RHEA:24793"/>
        <dbReference type="ChEBI" id="CHEBI:15378"/>
        <dbReference type="ChEBI" id="CHEBI:29985"/>
        <dbReference type="ChEBI" id="CHEBI:58278"/>
        <dbReference type="ChEBI" id="CHEBI:58359"/>
        <dbReference type="ChEBI" id="CHEBI:58475"/>
        <dbReference type="ChEBI" id="CHEBI:58525"/>
        <dbReference type="EC" id="4.3.2.10"/>
    </reaction>
</comment>
<evidence type="ECO:0000256" key="11">
    <source>
        <dbReference type="ARBA" id="ARBA00047838"/>
    </source>
</evidence>
<dbReference type="UniPathway" id="UPA00031">
    <property type="reaction ID" value="UER00010"/>
</dbReference>
<dbReference type="AlphaFoldDB" id="A0A1F5EWM9"/>
<dbReference type="NCBIfam" id="TIGR03572">
    <property type="entry name" value="WbuZ"/>
    <property type="match status" value="1"/>
</dbReference>
<name>A0A1F5EWM9_9BACT</name>
<dbReference type="InterPro" id="IPR006062">
    <property type="entry name" value="His_biosynth"/>
</dbReference>
<dbReference type="InterPro" id="IPR004651">
    <property type="entry name" value="HisF"/>
</dbReference>
<dbReference type="CDD" id="cd04731">
    <property type="entry name" value="HisF"/>
    <property type="match status" value="1"/>
</dbReference>
<dbReference type="InterPro" id="IPR011060">
    <property type="entry name" value="RibuloseP-bd_barrel"/>
</dbReference>
<sequence>MLKMRIIPSLLLKDGRMVKSVRFGGYRDVGHPVTTAKIYDAQRADELIFLDISASREERRTLFDYVRQVAEECFMPLGVGGGITSVEDIRELLKSGADKVVINTAAIENPELVRKAALRFGSSTIVVSIDVKKTQDGKYEVFIRGATTSTGLDPVTWAKEVEGLGAGEILITSVDQEGTMAGYDTILIRNVAEAVSIPVIAHGGAGKLSDFKEAIVAGASAVAAASIFHFTDQSPIKTRKYLHDAGVNVRV</sequence>
<organism evidence="13 14">
    <name type="scientific">Candidatus Collierbacteria bacterium RIFCSPHIGHO2_02_FULL_49_10</name>
    <dbReference type="NCBI Taxonomy" id="1817723"/>
    <lineage>
        <taxon>Bacteria</taxon>
        <taxon>Candidatus Collieribacteriota</taxon>
    </lineage>
</organism>
<reference evidence="13 14" key="1">
    <citation type="journal article" date="2016" name="Nat. Commun.">
        <title>Thousands of microbial genomes shed light on interconnected biogeochemical processes in an aquifer system.</title>
        <authorList>
            <person name="Anantharaman K."/>
            <person name="Brown C.T."/>
            <person name="Hug L.A."/>
            <person name="Sharon I."/>
            <person name="Castelle C.J."/>
            <person name="Probst A.J."/>
            <person name="Thomas B.C."/>
            <person name="Singh A."/>
            <person name="Wilkins M.J."/>
            <person name="Karaoz U."/>
            <person name="Brodie E.L."/>
            <person name="Williams K.H."/>
            <person name="Hubbard S.S."/>
            <person name="Banfield J.F."/>
        </authorList>
    </citation>
    <scope>NUCLEOTIDE SEQUENCE [LARGE SCALE GENOMIC DNA]</scope>
</reference>
<dbReference type="PANTHER" id="PTHR21235">
    <property type="entry name" value="IMIDAZOLE GLYCEROL PHOSPHATE SYNTHASE SUBUNIT HISF/H IGP SYNTHASE SUBUNIT HISF/H"/>
    <property type="match status" value="1"/>
</dbReference>
<evidence type="ECO:0000256" key="10">
    <source>
        <dbReference type="ARBA" id="ARBA00030264"/>
    </source>
</evidence>